<organism evidence="2 3">
    <name type="scientific">Portunus trituberculatus</name>
    <name type="common">Swimming crab</name>
    <name type="synonym">Neptunus trituberculatus</name>
    <dbReference type="NCBI Taxonomy" id="210409"/>
    <lineage>
        <taxon>Eukaryota</taxon>
        <taxon>Metazoa</taxon>
        <taxon>Ecdysozoa</taxon>
        <taxon>Arthropoda</taxon>
        <taxon>Crustacea</taxon>
        <taxon>Multicrustacea</taxon>
        <taxon>Malacostraca</taxon>
        <taxon>Eumalacostraca</taxon>
        <taxon>Eucarida</taxon>
        <taxon>Decapoda</taxon>
        <taxon>Pleocyemata</taxon>
        <taxon>Brachyura</taxon>
        <taxon>Eubrachyura</taxon>
        <taxon>Portunoidea</taxon>
        <taxon>Portunidae</taxon>
        <taxon>Portuninae</taxon>
        <taxon>Portunus</taxon>
    </lineage>
</organism>
<feature type="compositionally biased region" description="Basic and acidic residues" evidence="1">
    <location>
        <begin position="71"/>
        <end position="82"/>
    </location>
</feature>
<evidence type="ECO:0000313" key="2">
    <source>
        <dbReference type="EMBL" id="MPC53239.1"/>
    </source>
</evidence>
<gene>
    <name evidence="2" type="ORF">E2C01_047128</name>
</gene>
<dbReference type="AlphaFoldDB" id="A0A5B7G6L5"/>
<evidence type="ECO:0000256" key="1">
    <source>
        <dbReference type="SAM" id="MobiDB-lite"/>
    </source>
</evidence>
<keyword evidence="3" id="KW-1185">Reference proteome</keyword>
<protein>
    <submittedName>
        <fullName evidence="2">Uncharacterized protein</fullName>
    </submittedName>
</protein>
<name>A0A5B7G6L5_PORTR</name>
<accession>A0A5B7G6L5</accession>
<evidence type="ECO:0000313" key="3">
    <source>
        <dbReference type="Proteomes" id="UP000324222"/>
    </source>
</evidence>
<sequence>MMSTSQVSAVDRENSAAHLGIHEKHHLLGPQKKWGEHQARGTPVQKHFEGSSTNLQKSHRSFGEISNILDRGSEGSRSEVHKKVPHQPSALSHHSDIFPPSLLMSHDQLANFTYFWKSCQKPDLQSLQISSSPPRDLAILPIMNVSPSTWRNSLLAVGWPRNTECTLSDLNSKLAVPWWPHGKPLGSLMTSDLSLNLSELCLCYPCSASVRTNSGDYLQHGLCQSNRWYRCG</sequence>
<reference evidence="2 3" key="1">
    <citation type="submission" date="2019-05" db="EMBL/GenBank/DDBJ databases">
        <title>Another draft genome of Portunus trituberculatus and its Hox gene families provides insights of decapod evolution.</title>
        <authorList>
            <person name="Jeong J.-H."/>
            <person name="Song I."/>
            <person name="Kim S."/>
            <person name="Choi T."/>
            <person name="Kim D."/>
            <person name="Ryu S."/>
            <person name="Kim W."/>
        </authorList>
    </citation>
    <scope>NUCLEOTIDE SEQUENCE [LARGE SCALE GENOMIC DNA]</scope>
    <source>
        <tissue evidence="2">Muscle</tissue>
    </source>
</reference>
<dbReference type="Proteomes" id="UP000324222">
    <property type="component" value="Unassembled WGS sequence"/>
</dbReference>
<comment type="caution">
    <text evidence="2">The sequence shown here is derived from an EMBL/GenBank/DDBJ whole genome shotgun (WGS) entry which is preliminary data.</text>
</comment>
<proteinExistence type="predicted"/>
<dbReference type="OrthoDB" id="10417011at2759"/>
<feature type="region of interest" description="Disordered" evidence="1">
    <location>
        <begin position="34"/>
        <end position="93"/>
    </location>
</feature>
<dbReference type="EMBL" id="VSRR010011481">
    <property type="protein sequence ID" value="MPC53239.1"/>
    <property type="molecule type" value="Genomic_DNA"/>
</dbReference>